<name>A0A9E2KL07_9FIRM</name>
<dbReference type="CDD" id="cd06261">
    <property type="entry name" value="TM_PBP2"/>
    <property type="match status" value="1"/>
</dbReference>
<evidence type="ECO:0000256" key="9">
    <source>
        <dbReference type="RuleBase" id="RU363032"/>
    </source>
</evidence>
<keyword evidence="8 9" id="KW-0472">Membrane</keyword>
<gene>
    <name evidence="11" type="ORF">H9864_05530</name>
</gene>
<keyword evidence="4" id="KW-1003">Cell membrane</keyword>
<comment type="caution">
    <text evidence="11">The sequence shown here is derived from an EMBL/GenBank/DDBJ whole genome shotgun (WGS) entry which is preliminary data.</text>
</comment>
<dbReference type="FunFam" id="1.10.3720.10:FF:000033">
    <property type="entry name" value="Polar amino acid ABC transporter permease"/>
    <property type="match status" value="1"/>
</dbReference>
<accession>A0A9E2KL07</accession>
<protein>
    <submittedName>
        <fullName evidence="11">Amino acid ABC transporter permease</fullName>
    </submittedName>
</protein>
<feature type="transmembrane region" description="Helical" evidence="9">
    <location>
        <begin position="36"/>
        <end position="55"/>
    </location>
</feature>
<evidence type="ECO:0000256" key="4">
    <source>
        <dbReference type="ARBA" id="ARBA00022475"/>
    </source>
</evidence>
<dbReference type="AlphaFoldDB" id="A0A9E2KL07"/>
<dbReference type="EMBL" id="JAHLFH010000115">
    <property type="protein sequence ID" value="MBU3819815.1"/>
    <property type="molecule type" value="Genomic_DNA"/>
</dbReference>
<dbReference type="InterPro" id="IPR035906">
    <property type="entry name" value="MetI-like_sf"/>
</dbReference>
<dbReference type="Proteomes" id="UP000824178">
    <property type="component" value="Unassembled WGS sequence"/>
</dbReference>
<evidence type="ECO:0000256" key="7">
    <source>
        <dbReference type="ARBA" id="ARBA00022989"/>
    </source>
</evidence>
<dbReference type="PANTHER" id="PTHR30614">
    <property type="entry name" value="MEMBRANE COMPONENT OF AMINO ACID ABC TRANSPORTER"/>
    <property type="match status" value="1"/>
</dbReference>
<feature type="domain" description="ABC transmembrane type-1" evidence="10">
    <location>
        <begin position="32"/>
        <end position="224"/>
    </location>
</feature>
<dbReference type="PROSITE" id="PS50928">
    <property type="entry name" value="ABC_TM1"/>
    <property type="match status" value="1"/>
</dbReference>
<dbReference type="PANTHER" id="PTHR30614:SF20">
    <property type="entry name" value="GLUTAMINE TRANSPORT SYSTEM PERMEASE PROTEIN GLNP"/>
    <property type="match status" value="1"/>
</dbReference>
<feature type="transmembrane region" description="Helical" evidence="9">
    <location>
        <begin position="203"/>
        <end position="220"/>
    </location>
</feature>
<evidence type="ECO:0000256" key="8">
    <source>
        <dbReference type="ARBA" id="ARBA00023136"/>
    </source>
</evidence>
<dbReference type="SUPFAM" id="SSF161098">
    <property type="entry name" value="MetI-like"/>
    <property type="match status" value="1"/>
</dbReference>
<dbReference type="InterPro" id="IPR043429">
    <property type="entry name" value="ArtM/GltK/GlnP/TcyL/YhdX-like"/>
</dbReference>
<evidence type="ECO:0000313" key="11">
    <source>
        <dbReference type="EMBL" id="MBU3819815.1"/>
    </source>
</evidence>
<dbReference type="GO" id="GO:0006865">
    <property type="term" value="P:amino acid transport"/>
    <property type="evidence" value="ECO:0007669"/>
    <property type="project" value="UniProtKB-KW"/>
</dbReference>
<dbReference type="NCBIfam" id="TIGR01726">
    <property type="entry name" value="HEQRo_perm_3TM"/>
    <property type="match status" value="1"/>
</dbReference>
<comment type="subcellular location">
    <subcellularLocation>
        <location evidence="1 9">Cell membrane</location>
        <topology evidence="1 9">Multi-pass membrane protein</topology>
    </subcellularLocation>
</comment>
<feature type="transmembrane region" description="Helical" evidence="9">
    <location>
        <begin position="75"/>
        <end position="96"/>
    </location>
</feature>
<evidence type="ECO:0000259" key="10">
    <source>
        <dbReference type="PROSITE" id="PS50928"/>
    </source>
</evidence>
<keyword evidence="7 9" id="KW-1133">Transmembrane helix</keyword>
<dbReference type="Pfam" id="PF00528">
    <property type="entry name" value="BPD_transp_1"/>
    <property type="match status" value="1"/>
</dbReference>
<evidence type="ECO:0000256" key="5">
    <source>
        <dbReference type="ARBA" id="ARBA00022692"/>
    </source>
</evidence>
<organism evidence="11 12">
    <name type="scientific">Candidatus Faecalibacterium intestinavium</name>
    <dbReference type="NCBI Taxonomy" id="2838580"/>
    <lineage>
        <taxon>Bacteria</taxon>
        <taxon>Bacillati</taxon>
        <taxon>Bacillota</taxon>
        <taxon>Clostridia</taxon>
        <taxon>Eubacteriales</taxon>
        <taxon>Oscillospiraceae</taxon>
        <taxon>Faecalibacterium</taxon>
    </lineage>
</organism>
<dbReference type="InterPro" id="IPR000515">
    <property type="entry name" value="MetI-like"/>
</dbReference>
<evidence type="ECO:0000256" key="1">
    <source>
        <dbReference type="ARBA" id="ARBA00004651"/>
    </source>
</evidence>
<evidence type="ECO:0000256" key="6">
    <source>
        <dbReference type="ARBA" id="ARBA00022970"/>
    </source>
</evidence>
<dbReference type="GO" id="GO:0022857">
    <property type="term" value="F:transmembrane transporter activity"/>
    <property type="evidence" value="ECO:0007669"/>
    <property type="project" value="InterPro"/>
</dbReference>
<reference evidence="11" key="1">
    <citation type="journal article" date="2021" name="PeerJ">
        <title>Extensive microbial diversity within the chicken gut microbiome revealed by metagenomics and culture.</title>
        <authorList>
            <person name="Gilroy R."/>
            <person name="Ravi A."/>
            <person name="Getino M."/>
            <person name="Pursley I."/>
            <person name="Horton D.L."/>
            <person name="Alikhan N.F."/>
            <person name="Baker D."/>
            <person name="Gharbi K."/>
            <person name="Hall N."/>
            <person name="Watson M."/>
            <person name="Adriaenssens E.M."/>
            <person name="Foster-Nyarko E."/>
            <person name="Jarju S."/>
            <person name="Secka A."/>
            <person name="Antonio M."/>
            <person name="Oren A."/>
            <person name="Chaudhuri R.R."/>
            <person name="La Ragione R."/>
            <person name="Hildebrand F."/>
            <person name="Pallen M.J."/>
        </authorList>
    </citation>
    <scope>NUCLEOTIDE SEQUENCE</scope>
    <source>
        <strain evidence="11">742</strain>
    </source>
</reference>
<proteinExistence type="inferred from homology"/>
<dbReference type="InterPro" id="IPR010065">
    <property type="entry name" value="AA_ABC_transptr_permease_3TM"/>
</dbReference>
<comment type="similarity">
    <text evidence="2">Belongs to the binding-protein-dependent transport system permease family. HisMQ subfamily.</text>
</comment>
<dbReference type="Gene3D" id="1.10.3720.10">
    <property type="entry name" value="MetI-like"/>
    <property type="match status" value="1"/>
</dbReference>
<evidence type="ECO:0000313" key="12">
    <source>
        <dbReference type="Proteomes" id="UP000824178"/>
    </source>
</evidence>
<reference evidence="11" key="2">
    <citation type="submission" date="2021-04" db="EMBL/GenBank/DDBJ databases">
        <authorList>
            <person name="Gilroy R."/>
        </authorList>
    </citation>
    <scope>NUCLEOTIDE SEQUENCE</scope>
    <source>
        <strain evidence="11">742</strain>
    </source>
</reference>
<keyword evidence="3 9" id="KW-0813">Transport</keyword>
<sequence>MEFLQNLASDLSEQFVATFISEQRYLLFLNGLKTTLIITLSSALLGIVLGFLIAYVRTTFDRTGKMKILNAVCKLYLTVIRGTPTMIQLLIMYFVIFGSVKIDKVPVAILAFGINSGAYVAEIFRSGIMSIPVGQMEAARSLGLNYTQATWKIILPQAVKNVLPALGNEMIVLLKETSISGYIALQDLTKAGDIVRSRTYSPYFPLLSVALIYLVIVMLMERLLTMMEVRLAQSDR</sequence>
<evidence type="ECO:0000256" key="3">
    <source>
        <dbReference type="ARBA" id="ARBA00022448"/>
    </source>
</evidence>
<dbReference type="GO" id="GO:0043190">
    <property type="term" value="C:ATP-binding cassette (ABC) transporter complex"/>
    <property type="evidence" value="ECO:0007669"/>
    <property type="project" value="InterPro"/>
</dbReference>
<evidence type="ECO:0000256" key="2">
    <source>
        <dbReference type="ARBA" id="ARBA00010072"/>
    </source>
</evidence>
<keyword evidence="5 9" id="KW-0812">Transmembrane</keyword>
<keyword evidence="6" id="KW-0029">Amino-acid transport</keyword>